<protein>
    <recommendedName>
        <fullName evidence="6 23">Cytochrome f</fullName>
    </recommendedName>
</protein>
<dbReference type="PANTHER" id="PTHR33288">
    <property type="match status" value="1"/>
</dbReference>
<comment type="function">
    <text evidence="2 23">Component of the cytochrome b6-f complex, which mediates electron transfer between photosystem II (PSII) and photosystem I (PSI), cyclic electron flow around PSI, and state transitions.</text>
</comment>
<gene>
    <name evidence="23" type="primary">petA</name>
    <name evidence="25" type="ORF">HHK36_031455</name>
</gene>
<dbReference type="InterPro" id="IPR036826">
    <property type="entry name" value="Cyt_f_lg_dom_sf"/>
</dbReference>
<dbReference type="InterPro" id="IPR011054">
    <property type="entry name" value="Rudment_hybrid_motif"/>
</dbReference>
<evidence type="ECO:0000256" key="7">
    <source>
        <dbReference type="ARBA" id="ARBA00022448"/>
    </source>
</evidence>
<dbReference type="Gene3D" id="3.90.226.10">
    <property type="entry name" value="2-enoyl-CoA Hydratase, Chain A, domain 1"/>
    <property type="match status" value="1"/>
</dbReference>
<organism evidence="25 26">
    <name type="scientific">Tetracentron sinense</name>
    <name type="common">Spur-leaf</name>
    <dbReference type="NCBI Taxonomy" id="13715"/>
    <lineage>
        <taxon>Eukaryota</taxon>
        <taxon>Viridiplantae</taxon>
        <taxon>Streptophyta</taxon>
        <taxon>Embryophyta</taxon>
        <taxon>Tracheophyta</taxon>
        <taxon>Spermatophyta</taxon>
        <taxon>Magnoliopsida</taxon>
        <taxon>Trochodendrales</taxon>
        <taxon>Trochodendraceae</taxon>
        <taxon>Tetracentron</taxon>
    </lineage>
</organism>
<evidence type="ECO:0000256" key="13">
    <source>
        <dbReference type="ARBA" id="ARBA00022729"/>
    </source>
</evidence>
<keyword evidence="13 23" id="KW-0732">Signal</keyword>
<dbReference type="InterPro" id="IPR003359">
    <property type="entry name" value="PSI_Ycf4_assembly"/>
</dbReference>
<dbReference type="HAMAP" id="MF_00610">
    <property type="entry name" value="Cytb6_f_cytF"/>
    <property type="match status" value="1"/>
</dbReference>
<dbReference type="AlphaFoldDB" id="A0A834Y9J4"/>
<keyword evidence="7 23" id="KW-0813">Transport</keyword>
<comment type="caution">
    <text evidence="25">The sequence shown here is derived from an EMBL/GenBank/DDBJ whole genome shotgun (WGS) entry which is preliminary data.</text>
</comment>
<evidence type="ECO:0000256" key="17">
    <source>
        <dbReference type="ARBA" id="ARBA00022989"/>
    </source>
</evidence>
<name>A0A834Y9J4_TETSI</name>
<comment type="cofactor">
    <cofactor evidence="23">
        <name>heme</name>
        <dbReference type="ChEBI" id="CHEBI:30413"/>
    </cofactor>
    <text evidence="23">Binds 1 heme group covalently.</text>
</comment>
<evidence type="ECO:0000256" key="9">
    <source>
        <dbReference type="ARBA" id="ARBA00022617"/>
    </source>
</evidence>
<dbReference type="Pfam" id="PF01333">
    <property type="entry name" value="Apocytochr_F_C"/>
    <property type="match status" value="1"/>
</dbReference>
<feature type="binding site" description="axial binding residue" evidence="23">
    <location>
        <position position="312"/>
    </location>
    <ligand>
        <name>heme</name>
        <dbReference type="ChEBI" id="CHEBI:30413"/>
    </ligand>
    <ligandPart>
        <name>Fe</name>
        <dbReference type="ChEBI" id="CHEBI:18248"/>
    </ligandPart>
</feature>
<comment type="function">
    <text evidence="1">Seems to be required for the assembly of the photosystem I complex.</text>
</comment>
<dbReference type="Gene3D" id="2.40.50.100">
    <property type="match status" value="1"/>
</dbReference>
<comment type="subunit">
    <text evidence="21 23">The 4 large subunits of the cytochrome b6-f complex are cytochrome b6, subunit IV (17 kDa polypeptide, PetD), cytochrome f and the Rieske protein, while the 4 small subunits are PetG, PetL, PetM and PetN. The complex functions as a dimer.</text>
</comment>
<feature type="transmembrane region" description="Helical" evidence="23">
    <location>
        <begin position="538"/>
        <end position="557"/>
    </location>
</feature>
<accession>A0A834Y9J4</accession>
<evidence type="ECO:0000256" key="10">
    <source>
        <dbReference type="ARBA" id="ARBA00022640"/>
    </source>
</evidence>
<dbReference type="InterPro" id="IPR029045">
    <property type="entry name" value="ClpP/crotonase-like_dom_sf"/>
</dbReference>
<evidence type="ECO:0000256" key="8">
    <source>
        <dbReference type="ARBA" id="ARBA00022531"/>
    </source>
</evidence>
<dbReference type="PRINTS" id="PR00610">
    <property type="entry name" value="CYTOCHROMEF"/>
</dbReference>
<evidence type="ECO:0000256" key="23">
    <source>
        <dbReference type="HAMAP-Rule" id="MF_00610"/>
    </source>
</evidence>
<dbReference type="Pfam" id="PF02392">
    <property type="entry name" value="Ycf4"/>
    <property type="match status" value="1"/>
</dbReference>
<keyword evidence="11 23" id="KW-0812">Transmembrane</keyword>
<dbReference type="FunFam" id="2.40.50.100:FF:000007">
    <property type="entry name" value="Cytochrome f"/>
    <property type="match status" value="1"/>
</dbReference>
<dbReference type="GO" id="GO:0009522">
    <property type="term" value="C:photosystem I"/>
    <property type="evidence" value="ECO:0007669"/>
    <property type="project" value="InterPro"/>
</dbReference>
<dbReference type="EMBL" id="JABCRI010000026">
    <property type="protein sequence ID" value="KAF8376859.1"/>
    <property type="molecule type" value="Genomic_DNA"/>
</dbReference>
<dbReference type="InterPro" id="IPR034733">
    <property type="entry name" value="AcCoA_carboxyl_beta"/>
</dbReference>
<evidence type="ECO:0000256" key="4">
    <source>
        <dbReference type="ARBA" id="ARBA00008198"/>
    </source>
</evidence>
<keyword evidence="17 23" id="KW-1133">Transmembrane helix</keyword>
<evidence type="ECO:0000256" key="20">
    <source>
        <dbReference type="ARBA" id="ARBA00023136"/>
    </source>
</evidence>
<keyword evidence="14" id="KW-0547">Nucleotide-binding</keyword>
<dbReference type="SUPFAM" id="SSF52096">
    <property type="entry name" value="ClpP/crotonase"/>
    <property type="match status" value="1"/>
</dbReference>
<evidence type="ECO:0000256" key="11">
    <source>
        <dbReference type="ARBA" id="ARBA00022692"/>
    </source>
</evidence>
<comment type="similarity">
    <text evidence="5 23">Belongs to the cytochrome f family.</text>
</comment>
<comment type="caution">
    <text evidence="23">Lacks conserved residue(s) required for the propagation of feature annotation.</text>
</comment>
<dbReference type="Pfam" id="PF01039">
    <property type="entry name" value="Carboxyl_trans"/>
    <property type="match status" value="1"/>
</dbReference>
<evidence type="ECO:0000256" key="18">
    <source>
        <dbReference type="ARBA" id="ARBA00023004"/>
    </source>
</evidence>
<evidence type="ECO:0000256" key="1">
    <source>
        <dbReference type="ARBA" id="ARBA00002862"/>
    </source>
</evidence>
<proteinExistence type="inferred from homology"/>
<evidence type="ECO:0000256" key="5">
    <source>
        <dbReference type="ARBA" id="ARBA00008923"/>
    </source>
</evidence>
<keyword evidence="10 25" id="KW-0934">Plastid</keyword>
<keyword evidence="19 23" id="KW-0793">Thylakoid</keyword>
<evidence type="ECO:0000313" key="26">
    <source>
        <dbReference type="Proteomes" id="UP000655225"/>
    </source>
</evidence>
<evidence type="ECO:0000256" key="22">
    <source>
        <dbReference type="ARBA" id="ARBA00046266"/>
    </source>
</evidence>
<dbReference type="InterPro" id="IPR024058">
    <property type="entry name" value="Cyt-f_TM"/>
</dbReference>
<dbReference type="Gene3D" id="1.20.5.700">
    <property type="entry name" value="Single helix bin"/>
    <property type="match status" value="1"/>
</dbReference>
<evidence type="ECO:0000256" key="3">
    <source>
        <dbReference type="ARBA" id="ARBA00004141"/>
    </source>
</evidence>
<dbReference type="GO" id="GO:0009055">
    <property type="term" value="F:electron transfer activity"/>
    <property type="evidence" value="ECO:0007669"/>
    <property type="project" value="UniProtKB-UniRule"/>
</dbReference>
<evidence type="ECO:0000256" key="12">
    <source>
        <dbReference type="ARBA" id="ARBA00022723"/>
    </source>
</evidence>
<dbReference type="GO" id="GO:0005506">
    <property type="term" value="F:iron ion binding"/>
    <property type="evidence" value="ECO:0007669"/>
    <property type="project" value="InterPro"/>
</dbReference>
<evidence type="ECO:0000256" key="15">
    <source>
        <dbReference type="ARBA" id="ARBA00022840"/>
    </source>
</evidence>
<dbReference type="SUPFAM" id="SSF49441">
    <property type="entry name" value="Cytochrome f, large domain"/>
    <property type="match status" value="1"/>
</dbReference>
<dbReference type="InterPro" id="IPR002325">
    <property type="entry name" value="Cyt_f"/>
</dbReference>
<keyword evidence="9 23" id="KW-0349">Heme</keyword>
<geneLocation type="chloroplast" evidence="25"/>
<evidence type="ECO:0000256" key="21">
    <source>
        <dbReference type="ARBA" id="ARBA00025834"/>
    </source>
</evidence>
<dbReference type="GO" id="GO:0015979">
    <property type="term" value="P:photosynthesis"/>
    <property type="evidence" value="ECO:0007669"/>
    <property type="project" value="UniProtKB-UniRule"/>
</dbReference>
<dbReference type="OrthoDB" id="10053020at2759"/>
<dbReference type="PROSITE" id="PS50980">
    <property type="entry name" value="COA_CT_NTER"/>
    <property type="match status" value="1"/>
</dbReference>
<feature type="binding site" description="covalent" evidence="23">
    <location>
        <position position="311"/>
    </location>
    <ligand>
        <name>heme</name>
        <dbReference type="ChEBI" id="CHEBI:30413"/>
    </ligand>
</feature>
<keyword evidence="16 23" id="KW-0249">Electron transport</keyword>
<comment type="subcellular location">
    <subcellularLocation>
        <location evidence="3">Membrane</location>
        <topology evidence="3">Multi-pass membrane protein</topology>
    </subcellularLocation>
    <subcellularLocation>
        <location evidence="22">Plastid thylakoid membrane</location>
        <topology evidence="22">Single-pass membrane protein</topology>
    </subcellularLocation>
    <subcellularLocation>
        <location evidence="23">Plastid</location>
        <location evidence="23">Chloroplast thylakoid membrane</location>
        <topology evidence="23">Single-pass membrane protein</topology>
    </subcellularLocation>
</comment>
<dbReference type="FunFam" id="1.20.5.700:FF:000001">
    <property type="entry name" value="Cytochrome f"/>
    <property type="match status" value="1"/>
</dbReference>
<feature type="domain" description="CoA carboxyltransferase N-terminal" evidence="24">
    <location>
        <begin position="1"/>
        <end position="222"/>
    </location>
</feature>
<keyword evidence="20 23" id="KW-0472">Membrane</keyword>
<evidence type="ECO:0000256" key="6">
    <source>
        <dbReference type="ARBA" id="ARBA00013528"/>
    </source>
</evidence>
<evidence type="ECO:0000256" key="19">
    <source>
        <dbReference type="ARBA" id="ARBA00023078"/>
    </source>
</evidence>
<sequence length="572" mass="63124">MDEDMVSIDPIEFHSEEEPYKDRIDSYQRKTGLTEAVQTGIGRLNGIPIAIGVMDFQFMGGSMGSVVGEKITRLIEYATNRSLPLIIVCASGGARMQEGSLSLMQMAKISSASYDYQSNKKLFYVSILTSPTTGGVTASFGMLGDIIIAEPNAYIAFAGKRVIEQTLNKTVPDGSQAAEYLFHKGLFDPIVPRNPLKGVLSSGYDRFDRKEGLVCIFRWGFPGINRRIFLRFLMRDIQSIRIEVQEGLYPRRVLYMEIRGQGAIPLTRTDENLTPREIEQKAAELAYFLRVPIEGYENPREATGRIVCANCHLANKPVDIEVPQAVLPDTVFEAVVRIPYDMQLKQVLANGKKGALNVGAVLILPEGFELAPPDRISPEMKERIGNLSFQSYRPTKKNILVIGPVPGQKYSEIAFPILSPDPATKKDVHFLKYPIYVGGNRGRGQIYPDGSKSNNTVYNATAAGIVSKIVRKEKGGYEISIADASDGHQVVDIIPPGPELLVSEGESIKLDQPLTSNPNVGGFGQGDAEIVLQDPLRVQGLLFFLASVVLAQIFLVLKKKQFEKVQLSEMNF</sequence>
<dbReference type="Pfam" id="PF16639">
    <property type="entry name" value="Apocytochr_F_N"/>
    <property type="match status" value="1"/>
</dbReference>
<dbReference type="FunFam" id="2.60.40.830:FF:000001">
    <property type="entry name" value="Cytochrome f"/>
    <property type="match status" value="1"/>
</dbReference>
<evidence type="ECO:0000256" key="16">
    <source>
        <dbReference type="ARBA" id="ARBA00022982"/>
    </source>
</evidence>
<keyword evidence="12 23" id="KW-0479">Metal-binding</keyword>
<dbReference type="PANTHER" id="PTHR33288:SF10">
    <property type="entry name" value="CYTOCHROME F"/>
    <property type="match status" value="1"/>
</dbReference>
<evidence type="ECO:0000313" key="25">
    <source>
        <dbReference type="EMBL" id="KAF8376859.1"/>
    </source>
</evidence>
<evidence type="ECO:0000256" key="2">
    <source>
        <dbReference type="ARBA" id="ARBA00003068"/>
    </source>
</evidence>
<comment type="similarity">
    <text evidence="4">Belongs to the Ycf4 family.</text>
</comment>
<dbReference type="InterPro" id="IPR011762">
    <property type="entry name" value="COA_CT_N"/>
</dbReference>
<dbReference type="Proteomes" id="UP000655225">
    <property type="component" value="Unassembled WGS sequence"/>
</dbReference>
<keyword evidence="26" id="KW-1185">Reference proteome</keyword>
<feature type="binding site" description="covalent" evidence="23">
    <location>
        <position position="308"/>
    </location>
    <ligand>
        <name>heme</name>
        <dbReference type="ChEBI" id="CHEBI:30413"/>
    </ligand>
</feature>
<dbReference type="SUPFAM" id="SSF51246">
    <property type="entry name" value="Rudiment single hybrid motif"/>
    <property type="match status" value="1"/>
</dbReference>
<dbReference type="GO" id="GO:0005524">
    <property type="term" value="F:ATP binding"/>
    <property type="evidence" value="ECO:0007669"/>
    <property type="project" value="UniProtKB-KW"/>
</dbReference>
<dbReference type="GO" id="GO:0020037">
    <property type="term" value="F:heme binding"/>
    <property type="evidence" value="ECO:0007669"/>
    <property type="project" value="InterPro"/>
</dbReference>
<dbReference type="Gene3D" id="2.60.40.830">
    <property type="entry name" value="Cytochrome f large domain"/>
    <property type="match status" value="1"/>
</dbReference>
<dbReference type="SUPFAM" id="SSF103431">
    <property type="entry name" value="Cytochrome f subunit of the cytochrome b6f complex, transmembrane anchor"/>
    <property type="match status" value="1"/>
</dbReference>
<reference evidence="25 26" key="1">
    <citation type="submission" date="2020-04" db="EMBL/GenBank/DDBJ databases">
        <title>Plant Genome Project.</title>
        <authorList>
            <person name="Zhang R.-G."/>
        </authorList>
    </citation>
    <scope>NUCLEOTIDE SEQUENCE [LARGE SCALE GENOMIC DNA]</scope>
    <source>
        <strain evidence="25">YNK0</strain>
        <tissue evidence="25">Leaf</tissue>
    </source>
</reference>
<keyword evidence="8 23" id="KW-0602">Photosynthesis</keyword>
<evidence type="ECO:0000259" key="24">
    <source>
        <dbReference type="PROSITE" id="PS50980"/>
    </source>
</evidence>
<dbReference type="GO" id="GO:0009535">
    <property type="term" value="C:chloroplast thylakoid membrane"/>
    <property type="evidence" value="ECO:0007669"/>
    <property type="project" value="UniProtKB-SubCell"/>
</dbReference>
<keyword evidence="18 23" id="KW-0408">Iron</keyword>
<dbReference type="PROSITE" id="PS51010">
    <property type="entry name" value="CYTF"/>
    <property type="match status" value="1"/>
</dbReference>
<keyword evidence="25" id="KW-0150">Chloroplast</keyword>
<dbReference type="InterPro" id="IPR024094">
    <property type="entry name" value="Cyt_f_lg_dom"/>
</dbReference>
<keyword evidence="15" id="KW-0067">ATP-binding</keyword>
<evidence type="ECO:0000256" key="14">
    <source>
        <dbReference type="ARBA" id="ARBA00022741"/>
    </source>
</evidence>